<feature type="region of interest" description="Disordered" evidence="4">
    <location>
        <begin position="221"/>
        <end position="240"/>
    </location>
</feature>
<dbReference type="GO" id="GO:0009142">
    <property type="term" value="P:nucleoside triphosphate biosynthetic process"/>
    <property type="evidence" value="ECO:0000318"/>
    <property type="project" value="GO_Central"/>
</dbReference>
<dbReference type="Pfam" id="PF13207">
    <property type="entry name" value="AAA_17"/>
    <property type="match status" value="1"/>
</dbReference>
<dbReference type="PANTHER" id="PTHR23359">
    <property type="entry name" value="NUCLEOTIDE KINASE"/>
    <property type="match status" value="1"/>
</dbReference>
<evidence type="ECO:0000256" key="4">
    <source>
        <dbReference type="SAM" id="MobiDB-lite"/>
    </source>
</evidence>
<evidence type="ECO:0000256" key="3">
    <source>
        <dbReference type="ARBA" id="ARBA00022777"/>
    </source>
</evidence>
<feature type="region of interest" description="Disordered" evidence="4">
    <location>
        <begin position="247"/>
        <end position="267"/>
    </location>
</feature>
<protein>
    <recommendedName>
        <fullName evidence="7">Adenylate kinase</fullName>
    </recommendedName>
</protein>
<keyword evidence="6" id="KW-1185">Reference proteome</keyword>
<sequence length="1497" mass="168450">MELSAEAVCDTLKTISDIPVLPVIHRHVYFILGKPLSGKTTLGRKLATYTDTMLVCPETALDYATSTEISPNKQQLLEHLANGGSIPSEQIVKMMQESVISNNSEYKGYIVDGLPCGLNAKNTIDLESPPLDMAVLHKIVQEKNKGHIPVLIDLQISDENLIRRRASQWIDPSTNIGYSGQQVLYSRTRRSQGWVDGQEDTVALSEMESQQLEFYNDALDEHDANGKNNTTDAVDEAEREDLDETAIQDNELEDDLPPASNNSKQKKRLEAIKNKKTWPILSEQILDRLIKRPEDNPDQSSKDLIAYHKYEAALNDFKKKYFDLLRVITLDASQHPDVVFHQLKQCLITRNFSLYTMPVKASRLALPEADIEGMSKSDVFQYYASQNLKEFEPVRSMGYFGKHCPVTFYNNGTLVEGDLKFAALYRGSIYYFSSEAYAETFVENPYKFLQKPLAVSDIYAVFIGPPHSGKTLQAKLLAERYGLNLISLDSQLKNWEQTCLVESTIDQTSETKEALENNIYFKIKEHLKNGTVISTKLLIDVIKLCISQQNTHGKRFNGWVLDGYPCNAEQAEALVSSGLSPKYLFTLKSEIDNSEVLSRWESPRTDALGNYPVNEFDIGINVNPYYNKLYSSYKENISGIVQILENSGATVVDIPADQSISMMINQVVACVDPFVPQASPLSANSNRGTYEEFGLTKDYCPVTLKLKNVLLKGSKEISANFLNHIYYFSSEDARVDFCKEPAVYLSNIKIPPPRIVFMGPAGSGKTTCICALSKKWNIPHVEFRSLLVQFAHSLEQAQEEDIMTMIAENATIPSTIMTDVFEYLFTLEPYVSKGFLLEGFPQTKQDLDVVIKKNYALDAFVMFQVSPEIAAKRVMRAKKTGLNLSNKNDDQKIVVDKNAQLPLSENEPQEISDEELFGELMSSAEKENEQFSEYLTILSNARPAPTIEVNASKNLRPILAFLERKLCKFMEKRECLLCNVIPISTKHADTLLKLGTKQYSSIGKYCPVSLQKPNQSYAPIYGTKPVIFGNCIYYLKDILAKNAFISSPLDYTINLTPQPVVLPTVCILGGPKSGKTSISENLALELNAVYINAATAIQAIINGDEITALYDNLKHCLDCGKGISEELVLEAIMLISARTINAGHGQVYISWVLDGFPETFNQAVKMEQQGFRPSIFIELSIDDSNVQYRRQADKSQNLKNFTPHLDIKEVVELDLAQFNQQIVPIQSVFSEKYSNWNTIDARNSKWATKHIAHQAICHILHQKQTYIYRKNKVSLLDSKELIQVSKSSPYLTEYMGLIYCFAGSSELQSFMDNPDKYAQSAHLLEHLPIHRSRFEVKAMFPKQLELKGYCPVTFSLGKSGFSSILIGSNECVVEYIGKLYAMHSKVEMDKFMRKPWAYVDQILPSKLPPPIAPLPISGLPVIGYMEQTLSTALTSGLRDLGHFKPKFPYLSIEISACKYLALYLKANNPHSKDWVRSGYALRLQTFKSKSSCFHVDA</sequence>
<dbReference type="GO" id="GO:0005737">
    <property type="term" value="C:cytoplasm"/>
    <property type="evidence" value="ECO:0000318"/>
    <property type="project" value="GO_Central"/>
</dbReference>
<accession>F4P0A1</accession>
<dbReference type="GO" id="GO:0004017">
    <property type="term" value="F:AMP kinase activity"/>
    <property type="evidence" value="ECO:0000318"/>
    <property type="project" value="GO_Central"/>
</dbReference>
<feature type="compositionally biased region" description="Acidic residues" evidence="4">
    <location>
        <begin position="247"/>
        <end position="256"/>
    </location>
</feature>
<gene>
    <name evidence="5" type="ORF">BATDEDRAFT_87801</name>
</gene>
<reference evidence="5 6" key="1">
    <citation type="submission" date="2009-12" db="EMBL/GenBank/DDBJ databases">
        <title>The draft genome of Batrachochytrium dendrobatidis.</title>
        <authorList>
            <consortium name="US DOE Joint Genome Institute (JGI-PGF)"/>
            <person name="Kuo A."/>
            <person name="Salamov A."/>
            <person name="Schmutz J."/>
            <person name="Lucas S."/>
            <person name="Pitluck S."/>
            <person name="Rosenblum E."/>
            <person name="Stajich J."/>
            <person name="Eisen M."/>
            <person name="Grigoriev I.V."/>
        </authorList>
    </citation>
    <scope>NUCLEOTIDE SEQUENCE [LARGE SCALE GENOMIC DNA]</scope>
    <source>
        <strain evidence="6">JAM81 / FGSC 10211</strain>
    </source>
</reference>
<dbReference type="GO" id="GO:0046033">
    <property type="term" value="P:AMP metabolic process"/>
    <property type="evidence" value="ECO:0000318"/>
    <property type="project" value="GO_Central"/>
</dbReference>
<dbReference type="Proteomes" id="UP000007241">
    <property type="component" value="Unassembled WGS sequence"/>
</dbReference>
<evidence type="ECO:0000256" key="1">
    <source>
        <dbReference type="ARBA" id="ARBA00022679"/>
    </source>
</evidence>
<dbReference type="InterPro" id="IPR000850">
    <property type="entry name" value="Adenylat/UMP-CMP_kin"/>
</dbReference>
<dbReference type="GO" id="GO:0046899">
    <property type="term" value="F:nucleoside triphosphate adenylate kinase activity"/>
    <property type="evidence" value="ECO:0000318"/>
    <property type="project" value="GO_Central"/>
</dbReference>
<dbReference type="OMA" id="MESVCGT"/>
<proteinExistence type="predicted"/>
<evidence type="ECO:0000313" key="5">
    <source>
        <dbReference type="EMBL" id="EGF81103.1"/>
    </source>
</evidence>
<keyword evidence="1" id="KW-0808">Transferase</keyword>
<dbReference type="GeneID" id="18242915"/>
<evidence type="ECO:0008006" key="7">
    <source>
        <dbReference type="Google" id="ProtNLM"/>
    </source>
</evidence>
<evidence type="ECO:0000313" key="6">
    <source>
        <dbReference type="Proteomes" id="UP000007241"/>
    </source>
</evidence>
<dbReference type="Gene3D" id="3.40.50.300">
    <property type="entry name" value="P-loop containing nucleotide triphosphate hydrolases"/>
    <property type="match status" value="4"/>
</dbReference>
<keyword evidence="2" id="KW-0547">Nucleotide-binding</keyword>
<dbReference type="GO" id="GO:0005759">
    <property type="term" value="C:mitochondrial matrix"/>
    <property type="evidence" value="ECO:0000318"/>
    <property type="project" value="GO_Central"/>
</dbReference>
<dbReference type="RefSeq" id="XP_006678088.1">
    <property type="nucleotide sequence ID" value="XM_006678025.1"/>
</dbReference>
<organism evidence="5 6">
    <name type="scientific">Batrachochytrium dendrobatidis (strain JAM81 / FGSC 10211)</name>
    <name type="common">Frog chytrid fungus</name>
    <dbReference type="NCBI Taxonomy" id="684364"/>
    <lineage>
        <taxon>Eukaryota</taxon>
        <taxon>Fungi</taxon>
        <taxon>Fungi incertae sedis</taxon>
        <taxon>Chytridiomycota</taxon>
        <taxon>Chytridiomycota incertae sedis</taxon>
        <taxon>Chytridiomycetes</taxon>
        <taxon>Rhizophydiales</taxon>
        <taxon>Rhizophydiales incertae sedis</taxon>
        <taxon>Batrachochytrium</taxon>
    </lineage>
</organism>
<dbReference type="EMBL" id="GL882882">
    <property type="protein sequence ID" value="EGF81103.1"/>
    <property type="molecule type" value="Genomic_DNA"/>
</dbReference>
<dbReference type="SUPFAM" id="SSF52540">
    <property type="entry name" value="P-loop containing nucleoside triphosphate hydrolases"/>
    <property type="match status" value="4"/>
</dbReference>
<evidence type="ECO:0000256" key="2">
    <source>
        <dbReference type="ARBA" id="ARBA00022741"/>
    </source>
</evidence>
<dbReference type="InParanoid" id="F4P0A1"/>
<dbReference type="OrthoDB" id="439792at2759"/>
<dbReference type="HOGENOM" id="CLU_001764_0_0_1"/>
<dbReference type="InterPro" id="IPR027417">
    <property type="entry name" value="P-loop_NTPase"/>
</dbReference>
<keyword evidence="3" id="KW-0418">Kinase</keyword>
<dbReference type="STRING" id="684364.F4P0A1"/>
<name>F4P0A1_BATDJ</name>
<dbReference type="GO" id="GO:0005524">
    <property type="term" value="F:ATP binding"/>
    <property type="evidence" value="ECO:0007669"/>
    <property type="project" value="InterPro"/>
</dbReference>
<dbReference type="Pfam" id="PF00406">
    <property type="entry name" value="ADK"/>
    <property type="match status" value="2"/>
</dbReference>